<feature type="region of interest" description="Disordered" evidence="2">
    <location>
        <begin position="181"/>
        <end position="287"/>
    </location>
</feature>
<reference evidence="4 5" key="1">
    <citation type="submission" date="2024-02" db="EMBL/GenBank/DDBJ databases">
        <authorList>
            <person name="Daric V."/>
            <person name="Darras S."/>
        </authorList>
    </citation>
    <scope>NUCLEOTIDE SEQUENCE [LARGE SCALE GENOMIC DNA]</scope>
</reference>
<name>A0ABP0H2H7_CLALP</name>
<proteinExistence type="predicted"/>
<sequence>MDDCIGPALPPGFKPANVREDVEPASSKAVADKSIAEDIEAELSIGPQLPGNLIRPAPSPTVQAASDFIGPSIPSDNKNKFDDAEDLFGPALPPGFKKANVGEKRVLGPQLPPGFQGQASSDEEDEEIIGPLPPTANAAEDVKDRIARDFEKRAQKMKDKLEGRDEPKKIEREIWMTELPPVLQGFGMGPRQFRANPTEVGDRSGWTDTPADKLKKSLERKNTSDNNSPSLKDVNVVKRDKDISGQLNEYNGAKQQESLLSMHEKKRKRKLKEEKESGKADIRRPFDRDIDLQANKFDEAAKKRMLKQSSGLSSRFSHGETSGTFL</sequence>
<dbReference type="InterPro" id="IPR022226">
    <property type="entry name" value="DUF3752"/>
</dbReference>
<feature type="region of interest" description="Disordered" evidence="2">
    <location>
        <begin position="303"/>
        <end position="326"/>
    </location>
</feature>
<accession>A0ABP0H2H7</accession>
<evidence type="ECO:0000313" key="5">
    <source>
        <dbReference type="Proteomes" id="UP001642483"/>
    </source>
</evidence>
<dbReference type="PANTHER" id="PTHR46370:SF1">
    <property type="entry name" value="GPALPP MOTIFS-CONTAINING PROTEIN 1"/>
    <property type="match status" value="1"/>
</dbReference>
<evidence type="ECO:0000256" key="1">
    <source>
        <dbReference type="ARBA" id="ARBA00023489"/>
    </source>
</evidence>
<feature type="region of interest" description="Disordered" evidence="2">
    <location>
        <begin position="107"/>
        <end position="142"/>
    </location>
</feature>
<feature type="compositionally biased region" description="Polar residues" evidence="2">
    <location>
        <begin position="245"/>
        <end position="259"/>
    </location>
</feature>
<gene>
    <name evidence="4" type="ORF">CVLEPA_LOCUS31652</name>
</gene>
<feature type="region of interest" description="Disordered" evidence="2">
    <location>
        <begin position="1"/>
        <end position="31"/>
    </location>
</feature>
<feature type="compositionally biased region" description="Basic and acidic residues" evidence="2">
    <location>
        <begin position="210"/>
        <end position="223"/>
    </location>
</feature>
<evidence type="ECO:0000259" key="3">
    <source>
        <dbReference type="Pfam" id="PF12572"/>
    </source>
</evidence>
<protein>
    <recommendedName>
        <fullName evidence="1">GPALPP motifs-containing protein 1</fullName>
    </recommendedName>
</protein>
<evidence type="ECO:0000256" key="2">
    <source>
        <dbReference type="SAM" id="MobiDB-lite"/>
    </source>
</evidence>
<feature type="region of interest" description="Disordered" evidence="2">
    <location>
        <begin position="47"/>
        <end position="89"/>
    </location>
</feature>
<keyword evidence="5" id="KW-1185">Reference proteome</keyword>
<comment type="caution">
    <text evidence="4">The sequence shown here is derived from an EMBL/GenBank/DDBJ whole genome shotgun (WGS) entry which is preliminary data.</text>
</comment>
<feature type="compositionally biased region" description="Basic and acidic residues" evidence="2">
    <location>
        <begin position="271"/>
        <end position="287"/>
    </location>
</feature>
<feature type="domain" description="DUF3752" evidence="3">
    <location>
        <begin position="188"/>
        <end position="317"/>
    </location>
</feature>
<dbReference type="Pfam" id="PF12572">
    <property type="entry name" value="DUF3752"/>
    <property type="match status" value="1"/>
</dbReference>
<dbReference type="Proteomes" id="UP001642483">
    <property type="component" value="Unassembled WGS sequence"/>
</dbReference>
<dbReference type="InterPro" id="IPR046331">
    <property type="entry name" value="GPAM1-like"/>
</dbReference>
<evidence type="ECO:0000313" key="4">
    <source>
        <dbReference type="EMBL" id="CAK8698186.1"/>
    </source>
</evidence>
<feature type="compositionally biased region" description="Polar residues" evidence="2">
    <location>
        <begin position="307"/>
        <end position="326"/>
    </location>
</feature>
<dbReference type="PANTHER" id="PTHR46370">
    <property type="entry name" value="GPALPP MOTIFS-CONTAINING PROTEIN 1"/>
    <property type="match status" value="1"/>
</dbReference>
<dbReference type="EMBL" id="CAWYQH010000174">
    <property type="protein sequence ID" value="CAK8698186.1"/>
    <property type="molecule type" value="Genomic_DNA"/>
</dbReference>
<organism evidence="4 5">
    <name type="scientific">Clavelina lepadiformis</name>
    <name type="common">Light-bulb sea squirt</name>
    <name type="synonym">Ascidia lepadiformis</name>
    <dbReference type="NCBI Taxonomy" id="159417"/>
    <lineage>
        <taxon>Eukaryota</taxon>
        <taxon>Metazoa</taxon>
        <taxon>Chordata</taxon>
        <taxon>Tunicata</taxon>
        <taxon>Ascidiacea</taxon>
        <taxon>Aplousobranchia</taxon>
        <taxon>Clavelinidae</taxon>
        <taxon>Clavelina</taxon>
    </lineage>
</organism>